<dbReference type="EMBL" id="SRLO01000112">
    <property type="protein sequence ID" value="TNN74643.1"/>
    <property type="molecule type" value="Genomic_DNA"/>
</dbReference>
<dbReference type="AlphaFoldDB" id="A0A4Z2IC10"/>
<gene>
    <name evidence="1" type="ORF">EYF80_015190</name>
</gene>
<evidence type="ECO:0000313" key="1">
    <source>
        <dbReference type="EMBL" id="TNN74643.1"/>
    </source>
</evidence>
<organism evidence="1 2">
    <name type="scientific">Liparis tanakae</name>
    <name type="common">Tanaka's snailfish</name>
    <dbReference type="NCBI Taxonomy" id="230148"/>
    <lineage>
        <taxon>Eukaryota</taxon>
        <taxon>Metazoa</taxon>
        <taxon>Chordata</taxon>
        <taxon>Craniata</taxon>
        <taxon>Vertebrata</taxon>
        <taxon>Euteleostomi</taxon>
        <taxon>Actinopterygii</taxon>
        <taxon>Neopterygii</taxon>
        <taxon>Teleostei</taxon>
        <taxon>Neoteleostei</taxon>
        <taxon>Acanthomorphata</taxon>
        <taxon>Eupercaria</taxon>
        <taxon>Perciformes</taxon>
        <taxon>Cottioidei</taxon>
        <taxon>Cottales</taxon>
        <taxon>Liparidae</taxon>
        <taxon>Liparis</taxon>
    </lineage>
</organism>
<sequence>MSVTEDSGRVGESLEFGWQLIDPGRSVKILAIFLSYVCPALMLKQPSRVKKAHRLVRCQLKAWTFVRLAVVIEKLHSEYEMYLSVSLLAALLFLETDASFGIPD</sequence>
<dbReference type="Proteomes" id="UP000314294">
    <property type="component" value="Unassembled WGS sequence"/>
</dbReference>
<evidence type="ECO:0000313" key="2">
    <source>
        <dbReference type="Proteomes" id="UP000314294"/>
    </source>
</evidence>
<reference evidence="1 2" key="1">
    <citation type="submission" date="2019-03" db="EMBL/GenBank/DDBJ databases">
        <title>First draft genome of Liparis tanakae, snailfish: a comprehensive survey of snailfish specific genes.</title>
        <authorList>
            <person name="Kim W."/>
            <person name="Song I."/>
            <person name="Jeong J.-H."/>
            <person name="Kim D."/>
            <person name="Kim S."/>
            <person name="Ryu S."/>
            <person name="Song J.Y."/>
            <person name="Lee S.K."/>
        </authorList>
    </citation>
    <scope>NUCLEOTIDE SEQUENCE [LARGE SCALE GENOMIC DNA]</scope>
    <source>
        <tissue evidence="1">Muscle</tissue>
    </source>
</reference>
<accession>A0A4Z2IC10</accession>
<protein>
    <submittedName>
        <fullName evidence="1">Uncharacterized protein</fullName>
    </submittedName>
</protein>
<keyword evidence="2" id="KW-1185">Reference proteome</keyword>
<proteinExistence type="predicted"/>
<name>A0A4Z2IC10_9TELE</name>
<comment type="caution">
    <text evidence="1">The sequence shown here is derived from an EMBL/GenBank/DDBJ whole genome shotgun (WGS) entry which is preliminary data.</text>
</comment>